<name>A0ABX1WQP3_9BACT</name>
<evidence type="ECO:0000313" key="2">
    <source>
        <dbReference type="Proteomes" id="UP000732105"/>
    </source>
</evidence>
<dbReference type="RefSeq" id="WP_171593666.1">
    <property type="nucleotide sequence ID" value="NZ_RZNH01000001.1"/>
</dbReference>
<gene>
    <name evidence="1" type="ORF">ELS83_01170</name>
</gene>
<organism evidence="1 2">
    <name type="scientific">Marinifilum caeruleilacunae</name>
    <dbReference type="NCBI Taxonomy" id="2499076"/>
    <lineage>
        <taxon>Bacteria</taxon>
        <taxon>Pseudomonadati</taxon>
        <taxon>Bacteroidota</taxon>
        <taxon>Bacteroidia</taxon>
        <taxon>Marinilabiliales</taxon>
        <taxon>Marinifilaceae</taxon>
    </lineage>
</organism>
<reference evidence="1 2" key="1">
    <citation type="submission" date="2018-12" db="EMBL/GenBank/DDBJ databases">
        <title>Marinifilum JC070 sp. nov., a marine bacterium isolated from Yongle Blue Hole in the South China Sea.</title>
        <authorList>
            <person name="Fu T."/>
        </authorList>
    </citation>
    <scope>NUCLEOTIDE SEQUENCE [LARGE SCALE GENOMIC DNA]</scope>
    <source>
        <strain evidence="1 2">JC070</strain>
    </source>
</reference>
<sequence length="228" mass="27091">MDRKEIVVFDFDRTLTTYDTTLDFFQFCGRRKALFVFRYYWYLFLWCLQKLDLISNLQLKNLGIKLFIKSHKAEDVKQLAKEFSSKIKLNQIYHYNFKTECANARVIVVSAAFEIYLEHLFPNIEIIGTSLRKEEEEFVQIEEHVYGERKGLKLQQMGIQEIDRLYTDSRNDSSLLAMSAQCNLVVNNEINTIVSNLSFEDVSHEIFKAQKKDFRSILFCRYQNLELK</sequence>
<dbReference type="EMBL" id="RZNH01000001">
    <property type="protein sequence ID" value="NOU58409.1"/>
    <property type="molecule type" value="Genomic_DNA"/>
</dbReference>
<dbReference type="Pfam" id="PF12710">
    <property type="entry name" value="HAD"/>
    <property type="match status" value="1"/>
</dbReference>
<accession>A0ABX1WQP3</accession>
<comment type="caution">
    <text evidence="1">The sequence shown here is derived from an EMBL/GenBank/DDBJ whole genome shotgun (WGS) entry which is preliminary data.</text>
</comment>
<dbReference type="Gene3D" id="1.20.1440.100">
    <property type="entry name" value="SG protein - dephosphorylation function"/>
    <property type="match status" value="1"/>
</dbReference>
<proteinExistence type="predicted"/>
<dbReference type="Gene3D" id="3.40.50.1000">
    <property type="entry name" value="HAD superfamily/HAD-like"/>
    <property type="match status" value="1"/>
</dbReference>
<keyword evidence="2" id="KW-1185">Reference proteome</keyword>
<dbReference type="InterPro" id="IPR036412">
    <property type="entry name" value="HAD-like_sf"/>
</dbReference>
<dbReference type="InterPro" id="IPR023214">
    <property type="entry name" value="HAD_sf"/>
</dbReference>
<dbReference type="SUPFAM" id="SSF56784">
    <property type="entry name" value="HAD-like"/>
    <property type="match status" value="1"/>
</dbReference>
<evidence type="ECO:0000313" key="1">
    <source>
        <dbReference type="EMBL" id="NOU58409.1"/>
    </source>
</evidence>
<dbReference type="Proteomes" id="UP000732105">
    <property type="component" value="Unassembled WGS sequence"/>
</dbReference>
<protein>
    <submittedName>
        <fullName evidence="1">Haloacid dehalogenase-like hydrolase</fullName>
    </submittedName>
</protein>